<comment type="similarity">
    <text evidence="1 5">Belongs to the transferase hexapeptide repeat family.</text>
</comment>
<dbReference type="SMART" id="SM01266">
    <property type="entry name" value="Mac"/>
    <property type="match status" value="1"/>
</dbReference>
<comment type="caution">
    <text evidence="7">The sequence shown here is derived from an EMBL/GenBank/DDBJ whole genome shotgun (WGS) entry which is preliminary data.</text>
</comment>
<dbReference type="Pfam" id="PF00132">
    <property type="entry name" value="Hexapep"/>
    <property type="match status" value="1"/>
</dbReference>
<dbReference type="Proteomes" id="UP001596549">
    <property type="component" value="Unassembled WGS sequence"/>
</dbReference>
<dbReference type="PANTHER" id="PTHR43017">
    <property type="entry name" value="GALACTOSIDE O-ACETYLTRANSFERASE"/>
    <property type="match status" value="1"/>
</dbReference>
<evidence type="ECO:0000256" key="1">
    <source>
        <dbReference type="ARBA" id="ARBA00007274"/>
    </source>
</evidence>
<keyword evidence="8" id="KW-1185">Reference proteome</keyword>
<dbReference type="InterPro" id="IPR018357">
    <property type="entry name" value="Hexapep_transf_CS"/>
</dbReference>
<name>A0ABW2NKB5_9BACL</name>
<sequence length="187" mass="20308">MKTEKEKMMDGEMYLASDELLLKERANARRLTRLFNETAESEESRRTSLLTELFGSVAGSVYIEPTFRCDYGYNIHLGQNFYANFDCVMLDVCRITFGDNVLLAPGVHIYTASHPTNPIERAAGPEFGKPVTVGNNVWIGGRAVINPGVNIGDNAIIASGAVVVKDVPANAVVGGNPAKVIKMLDVS</sequence>
<evidence type="ECO:0000256" key="4">
    <source>
        <dbReference type="ARBA" id="ARBA00023315"/>
    </source>
</evidence>
<keyword evidence="3" id="KW-0677">Repeat</keyword>
<feature type="domain" description="Maltose/galactoside acetyltransferase" evidence="6">
    <location>
        <begin position="5"/>
        <end position="59"/>
    </location>
</feature>
<dbReference type="InterPro" id="IPR024688">
    <property type="entry name" value="Mac_dom"/>
</dbReference>
<evidence type="ECO:0000256" key="5">
    <source>
        <dbReference type="RuleBase" id="RU367021"/>
    </source>
</evidence>
<dbReference type="InterPro" id="IPR039369">
    <property type="entry name" value="LacA-like"/>
</dbReference>
<dbReference type="PROSITE" id="PS00101">
    <property type="entry name" value="HEXAPEP_TRANSFERASES"/>
    <property type="match status" value="1"/>
</dbReference>
<protein>
    <recommendedName>
        <fullName evidence="5">Acetyltransferase</fullName>
        <ecNumber evidence="5">2.3.1.-</ecNumber>
    </recommendedName>
</protein>
<proteinExistence type="inferred from homology"/>
<dbReference type="Pfam" id="PF12464">
    <property type="entry name" value="Mac"/>
    <property type="match status" value="1"/>
</dbReference>
<dbReference type="InterPro" id="IPR011004">
    <property type="entry name" value="Trimer_LpxA-like_sf"/>
</dbReference>
<dbReference type="SUPFAM" id="SSF51161">
    <property type="entry name" value="Trimeric LpxA-like enzymes"/>
    <property type="match status" value="1"/>
</dbReference>
<evidence type="ECO:0000313" key="7">
    <source>
        <dbReference type="EMBL" id="MFC7370242.1"/>
    </source>
</evidence>
<keyword evidence="2 5" id="KW-0808">Transferase</keyword>
<dbReference type="PANTHER" id="PTHR43017:SF1">
    <property type="entry name" value="ACETYLTRANSFERASE YJL218W-RELATED"/>
    <property type="match status" value="1"/>
</dbReference>
<dbReference type="InterPro" id="IPR001451">
    <property type="entry name" value="Hexapep"/>
</dbReference>
<keyword evidence="4 5" id="KW-0012">Acyltransferase</keyword>
<reference evidence="8" key="1">
    <citation type="journal article" date="2019" name="Int. J. Syst. Evol. Microbiol.">
        <title>The Global Catalogue of Microorganisms (GCM) 10K type strain sequencing project: providing services to taxonomists for standard genome sequencing and annotation.</title>
        <authorList>
            <consortium name="The Broad Institute Genomics Platform"/>
            <consortium name="The Broad Institute Genome Sequencing Center for Infectious Disease"/>
            <person name="Wu L."/>
            <person name="Ma J."/>
        </authorList>
    </citation>
    <scope>NUCLEOTIDE SEQUENCE [LARGE SCALE GENOMIC DNA]</scope>
    <source>
        <strain evidence="8">NBRC 106396</strain>
    </source>
</reference>
<evidence type="ECO:0000256" key="2">
    <source>
        <dbReference type="ARBA" id="ARBA00022679"/>
    </source>
</evidence>
<dbReference type="CDD" id="cd03357">
    <property type="entry name" value="LbH_MAT_GAT"/>
    <property type="match status" value="1"/>
</dbReference>
<dbReference type="RefSeq" id="WP_379745130.1">
    <property type="nucleotide sequence ID" value="NZ_JBHTCP010000002.1"/>
</dbReference>
<evidence type="ECO:0000313" key="8">
    <source>
        <dbReference type="Proteomes" id="UP001596549"/>
    </source>
</evidence>
<dbReference type="EC" id="2.3.1.-" evidence="5"/>
<organism evidence="7 8">
    <name type="scientific">Fictibacillus iocasae</name>
    <dbReference type="NCBI Taxonomy" id="2715437"/>
    <lineage>
        <taxon>Bacteria</taxon>
        <taxon>Bacillati</taxon>
        <taxon>Bacillota</taxon>
        <taxon>Bacilli</taxon>
        <taxon>Bacillales</taxon>
        <taxon>Fictibacillaceae</taxon>
        <taxon>Fictibacillus</taxon>
    </lineage>
</organism>
<dbReference type="Gene3D" id="2.160.10.10">
    <property type="entry name" value="Hexapeptide repeat proteins"/>
    <property type="match status" value="1"/>
</dbReference>
<evidence type="ECO:0000256" key="3">
    <source>
        <dbReference type="ARBA" id="ARBA00022737"/>
    </source>
</evidence>
<accession>A0ABW2NKB5</accession>
<dbReference type="EMBL" id="JBHTCP010000002">
    <property type="protein sequence ID" value="MFC7370242.1"/>
    <property type="molecule type" value="Genomic_DNA"/>
</dbReference>
<gene>
    <name evidence="7" type="ORF">ACFQPF_00940</name>
</gene>
<evidence type="ECO:0000259" key="6">
    <source>
        <dbReference type="SMART" id="SM01266"/>
    </source>
</evidence>